<evidence type="ECO:0000313" key="11">
    <source>
        <dbReference type="Proteomes" id="UP000674318"/>
    </source>
</evidence>
<keyword evidence="3 9" id="KW-0813">Transport</keyword>
<feature type="repeat" description="Solcar" evidence="8">
    <location>
        <begin position="25"/>
        <end position="118"/>
    </location>
</feature>
<dbReference type="Pfam" id="PF00153">
    <property type="entry name" value="Mito_carr"/>
    <property type="match status" value="3"/>
</dbReference>
<feature type="repeat" description="Solcar" evidence="8">
    <location>
        <begin position="256"/>
        <end position="345"/>
    </location>
</feature>
<dbReference type="EMBL" id="JAFJZO010000032">
    <property type="protein sequence ID" value="KAG5496172.1"/>
    <property type="molecule type" value="Genomic_DNA"/>
</dbReference>
<dbReference type="InterPro" id="IPR023395">
    <property type="entry name" value="MCP_dom_sf"/>
</dbReference>
<evidence type="ECO:0000256" key="1">
    <source>
        <dbReference type="ARBA" id="ARBA00004141"/>
    </source>
</evidence>
<evidence type="ECO:0008006" key="12">
    <source>
        <dbReference type="Google" id="ProtNLM"/>
    </source>
</evidence>
<evidence type="ECO:0000256" key="7">
    <source>
        <dbReference type="ARBA" id="ARBA00023136"/>
    </source>
</evidence>
<dbReference type="PANTHER" id="PTHR45683">
    <property type="entry name" value="MITOCHONDRIAL NICOTINAMIDE ADENINE DINUCLEOTIDE TRANSPORTER 1-RELATED-RELATED"/>
    <property type="match status" value="1"/>
</dbReference>
<dbReference type="SUPFAM" id="SSF103506">
    <property type="entry name" value="Mitochondrial carrier"/>
    <property type="match status" value="1"/>
</dbReference>
<evidence type="ECO:0000256" key="9">
    <source>
        <dbReference type="RuleBase" id="RU000488"/>
    </source>
</evidence>
<dbReference type="PROSITE" id="PS50920">
    <property type="entry name" value="SOLCAR"/>
    <property type="match status" value="3"/>
</dbReference>
<accession>A0A836I111</accession>
<evidence type="ECO:0000256" key="4">
    <source>
        <dbReference type="ARBA" id="ARBA00022692"/>
    </source>
</evidence>
<reference evidence="10 11" key="1">
    <citation type="submission" date="2021-02" db="EMBL/GenBank/DDBJ databases">
        <title>Porcisia hertigi Genome sequencing and assembly.</title>
        <authorList>
            <person name="Almutairi H."/>
            <person name="Gatherer D."/>
        </authorList>
    </citation>
    <scope>NUCLEOTIDE SEQUENCE [LARGE SCALE GENOMIC DNA]</scope>
    <source>
        <strain evidence="10 11">C119</strain>
    </source>
</reference>
<evidence type="ECO:0000256" key="5">
    <source>
        <dbReference type="ARBA" id="ARBA00022737"/>
    </source>
</evidence>
<keyword evidence="11" id="KW-1185">Reference proteome</keyword>
<dbReference type="InterPro" id="IPR018108">
    <property type="entry name" value="MCP_transmembrane"/>
</dbReference>
<keyword evidence="6" id="KW-1133">Transmembrane helix</keyword>
<comment type="caution">
    <text evidence="10">The sequence shown here is derived from an EMBL/GenBank/DDBJ whole genome shotgun (WGS) entry which is preliminary data.</text>
</comment>
<dbReference type="AlphaFoldDB" id="A0A836I111"/>
<dbReference type="Gene3D" id="1.50.40.10">
    <property type="entry name" value="Mitochondrial carrier domain"/>
    <property type="match status" value="1"/>
</dbReference>
<gene>
    <name evidence="10" type="ORF">JKF63_02473</name>
</gene>
<keyword evidence="7 8" id="KW-0472">Membrane</keyword>
<dbReference type="KEGG" id="phet:94288575"/>
<dbReference type="GO" id="GO:0055085">
    <property type="term" value="P:transmembrane transport"/>
    <property type="evidence" value="ECO:0007669"/>
    <property type="project" value="InterPro"/>
</dbReference>
<organism evidence="10 11">
    <name type="scientific">Porcisia hertigi</name>
    <dbReference type="NCBI Taxonomy" id="2761500"/>
    <lineage>
        <taxon>Eukaryota</taxon>
        <taxon>Discoba</taxon>
        <taxon>Euglenozoa</taxon>
        <taxon>Kinetoplastea</taxon>
        <taxon>Metakinetoplastina</taxon>
        <taxon>Trypanosomatida</taxon>
        <taxon>Trypanosomatidae</taxon>
        <taxon>Leishmaniinae</taxon>
        <taxon>Porcisia</taxon>
    </lineage>
</organism>
<evidence type="ECO:0000256" key="6">
    <source>
        <dbReference type="ARBA" id="ARBA00022989"/>
    </source>
</evidence>
<dbReference type="InterPro" id="IPR044712">
    <property type="entry name" value="SLC25A32-like"/>
</dbReference>
<evidence type="ECO:0000256" key="3">
    <source>
        <dbReference type="ARBA" id="ARBA00022448"/>
    </source>
</evidence>
<dbReference type="GeneID" id="94288575"/>
<dbReference type="GO" id="GO:0016020">
    <property type="term" value="C:membrane"/>
    <property type="evidence" value="ECO:0007669"/>
    <property type="project" value="UniProtKB-SubCell"/>
</dbReference>
<comment type="subcellular location">
    <subcellularLocation>
        <location evidence="1">Membrane</location>
        <topology evidence="1">Multi-pass membrane protein</topology>
    </subcellularLocation>
</comment>
<evidence type="ECO:0000256" key="8">
    <source>
        <dbReference type="PROSITE-ProRule" id="PRU00282"/>
    </source>
</evidence>
<comment type="similarity">
    <text evidence="2 9">Belongs to the mitochondrial carrier (TC 2.A.29) family.</text>
</comment>
<keyword evidence="5" id="KW-0677">Repeat</keyword>
<dbReference type="GO" id="GO:0006862">
    <property type="term" value="P:nucleotide transport"/>
    <property type="evidence" value="ECO:0007669"/>
    <property type="project" value="InterPro"/>
</dbReference>
<name>A0A836I111_9TRYP</name>
<dbReference type="RefSeq" id="XP_067754655.1">
    <property type="nucleotide sequence ID" value="XM_067898498.1"/>
</dbReference>
<evidence type="ECO:0000256" key="2">
    <source>
        <dbReference type="ARBA" id="ARBA00006375"/>
    </source>
</evidence>
<proteinExistence type="inferred from homology"/>
<dbReference type="OrthoDB" id="428293at2759"/>
<sequence length="351" mass="39091">MGKLNDGTEDTGHVPTSLNTIGPNAPVSIHIVSSQLASATSTCAFYPFDTLKTRFMSQDGTTVRQHNGHVYSSIRGSLALIYREEGLLPLFRGCPVAIIGSTIAWGIYMFLYRQLCNMSECTSYLGRSSISLLSSAEADPTRSGVLSSWIMMSQNLLPRFVFSTIASCTSAVACNPIWLIKTRMQLEEASTRRVFAQRHFRTFRGGLLHTVQTTGVYSLWRGVSAQIVLGIPNAMNLPLYDTIKAAMLNTRRTSELSVPEVCACSTLTKVVLTLVCHPVMVLKTRLQDHRAREGEIHYKSFIQSTKTIWQRGGLLAFYRGTLPSLCHTVPRSLLMFLFYEQSLKVSRCLWS</sequence>
<dbReference type="Proteomes" id="UP000674318">
    <property type="component" value="Chromosome 32"/>
</dbReference>
<evidence type="ECO:0000313" key="10">
    <source>
        <dbReference type="EMBL" id="KAG5496172.1"/>
    </source>
</evidence>
<protein>
    <recommendedName>
        <fullName evidence="12">Mitochondrial carrier protein</fullName>
    </recommendedName>
</protein>
<keyword evidence="4 8" id="KW-0812">Transmembrane</keyword>
<feature type="repeat" description="Solcar" evidence="8">
    <location>
        <begin position="154"/>
        <end position="246"/>
    </location>
</feature>